<comment type="caution">
    <text evidence="1">The sequence shown here is derived from an EMBL/GenBank/DDBJ whole genome shotgun (WGS) entry which is preliminary data.</text>
</comment>
<sequence length="114" mass="11853">MSKQVVKVVFDLHVDTAGPVAPASFHQRATALMDALMDLDACNADIADPTVSSDAGESVMNVEILVFTGEPIAALEKASAVLRTALHAAGAETAAWPIAHMTYHTGTVTHLADA</sequence>
<organism evidence="1 2">
    <name type="scientific">Streptomonospora salina</name>
    <dbReference type="NCBI Taxonomy" id="104205"/>
    <lineage>
        <taxon>Bacteria</taxon>
        <taxon>Bacillati</taxon>
        <taxon>Actinomycetota</taxon>
        <taxon>Actinomycetes</taxon>
        <taxon>Streptosporangiales</taxon>
        <taxon>Nocardiopsidaceae</taxon>
        <taxon>Streptomonospora</taxon>
    </lineage>
</organism>
<dbReference type="RefSeq" id="WP_184632895.1">
    <property type="nucleotide sequence ID" value="NZ_BAABKT010000006.1"/>
</dbReference>
<accession>A0A841E0G1</accession>
<name>A0A841E0G1_9ACTN</name>
<dbReference type="AlphaFoldDB" id="A0A841E0G1"/>
<keyword evidence="2" id="KW-1185">Reference proteome</keyword>
<evidence type="ECO:0000313" key="2">
    <source>
        <dbReference type="Proteomes" id="UP000578077"/>
    </source>
</evidence>
<dbReference type="EMBL" id="JACHLY010000001">
    <property type="protein sequence ID" value="MBB5996625.1"/>
    <property type="molecule type" value="Genomic_DNA"/>
</dbReference>
<reference evidence="1 2" key="1">
    <citation type="submission" date="2020-08" db="EMBL/GenBank/DDBJ databases">
        <title>Sequencing the genomes of 1000 actinobacteria strains.</title>
        <authorList>
            <person name="Klenk H.-P."/>
        </authorList>
    </citation>
    <scope>NUCLEOTIDE SEQUENCE [LARGE SCALE GENOMIC DNA]</scope>
    <source>
        <strain evidence="1 2">DSM 44593</strain>
    </source>
</reference>
<evidence type="ECO:0000313" key="1">
    <source>
        <dbReference type="EMBL" id="MBB5996625.1"/>
    </source>
</evidence>
<proteinExistence type="predicted"/>
<dbReference type="Proteomes" id="UP000578077">
    <property type="component" value="Unassembled WGS sequence"/>
</dbReference>
<protein>
    <submittedName>
        <fullName evidence="1">Uncharacterized protein</fullName>
    </submittedName>
</protein>
<gene>
    <name evidence="1" type="ORF">HNR25_000376</name>
</gene>